<reference evidence="3" key="1">
    <citation type="journal article" date="2019" name="Int. J. Syst. Evol. Microbiol.">
        <title>The Global Catalogue of Microorganisms (GCM) 10K type strain sequencing project: providing services to taxonomists for standard genome sequencing and annotation.</title>
        <authorList>
            <consortium name="The Broad Institute Genomics Platform"/>
            <consortium name="The Broad Institute Genome Sequencing Center for Infectious Disease"/>
            <person name="Wu L."/>
            <person name="Ma J."/>
        </authorList>
    </citation>
    <scope>NUCLEOTIDE SEQUENCE [LARGE SCALE GENOMIC DNA]</scope>
    <source>
        <strain evidence="3">JCM 18324</strain>
    </source>
</reference>
<dbReference type="InterPro" id="IPR010852">
    <property type="entry name" value="ABATE"/>
</dbReference>
<dbReference type="InterPro" id="IPR023286">
    <property type="entry name" value="ABATE_dom_sf"/>
</dbReference>
<sequence>MTFAFVSGSAALDFVGTVRSRRDSPLDQLGTREDLAAWAAASGLLSTPPAVTDAELRAAVQLREAVYRLVLARGAGAALAPEDRAVVNRAAARTPVRPELGDGGAVLRHGTVAAVLSSVARDAVELLAEDPAGVKECAAPRCTRLYVDRSHRGSRRWCDMGRCGNRAKAAAHRSRRQA</sequence>
<dbReference type="PANTHER" id="PTHR35525">
    <property type="entry name" value="BLL6575 PROTEIN"/>
    <property type="match status" value="1"/>
</dbReference>
<dbReference type="Gene3D" id="1.10.3300.10">
    <property type="entry name" value="Jann2411-like domain"/>
    <property type="match status" value="1"/>
</dbReference>
<evidence type="ECO:0000259" key="1">
    <source>
        <dbReference type="Pfam" id="PF11706"/>
    </source>
</evidence>
<accession>A0ABP8ZML0</accession>
<dbReference type="SUPFAM" id="SSF160904">
    <property type="entry name" value="Jann2411-like"/>
    <property type="match status" value="1"/>
</dbReference>
<gene>
    <name evidence="2" type="ORF">GCM10023329_01890</name>
</gene>
<dbReference type="Pfam" id="PF07336">
    <property type="entry name" value="ABATE"/>
    <property type="match status" value="1"/>
</dbReference>
<protein>
    <submittedName>
        <fullName evidence="2">CGNR zinc finger domain-containing protein</fullName>
    </submittedName>
</protein>
<proteinExistence type="predicted"/>
<dbReference type="PANTHER" id="PTHR35525:SF3">
    <property type="entry name" value="BLL6575 PROTEIN"/>
    <property type="match status" value="1"/>
</dbReference>
<organism evidence="2 3">
    <name type="scientific">Streptomyces sanyensis</name>
    <dbReference type="NCBI Taxonomy" id="568869"/>
    <lineage>
        <taxon>Bacteria</taxon>
        <taxon>Bacillati</taxon>
        <taxon>Actinomycetota</taxon>
        <taxon>Actinomycetes</taxon>
        <taxon>Kitasatosporales</taxon>
        <taxon>Streptomycetaceae</taxon>
        <taxon>Streptomyces</taxon>
    </lineage>
</organism>
<comment type="caution">
    <text evidence="2">The sequence shown here is derived from an EMBL/GenBank/DDBJ whole genome shotgun (WGS) entry which is preliminary data.</text>
</comment>
<dbReference type="RefSeq" id="WP_345608302.1">
    <property type="nucleotide sequence ID" value="NZ_BAABJV010000001.1"/>
</dbReference>
<evidence type="ECO:0000313" key="2">
    <source>
        <dbReference type="EMBL" id="GAA4760393.1"/>
    </source>
</evidence>
<name>A0ABP8ZML0_9ACTN</name>
<feature type="domain" description="Zinc finger CGNR" evidence="1">
    <location>
        <begin position="134"/>
        <end position="176"/>
    </location>
</feature>
<dbReference type="Pfam" id="PF11706">
    <property type="entry name" value="zf-CGNR"/>
    <property type="match status" value="1"/>
</dbReference>
<dbReference type="InterPro" id="IPR021005">
    <property type="entry name" value="Znf_CGNR"/>
</dbReference>
<keyword evidence="3" id="KW-1185">Reference proteome</keyword>
<evidence type="ECO:0000313" key="3">
    <source>
        <dbReference type="Proteomes" id="UP001501147"/>
    </source>
</evidence>
<dbReference type="Proteomes" id="UP001501147">
    <property type="component" value="Unassembled WGS sequence"/>
</dbReference>
<dbReference type="EMBL" id="BAABJV010000001">
    <property type="protein sequence ID" value="GAA4760393.1"/>
    <property type="molecule type" value="Genomic_DNA"/>
</dbReference>